<dbReference type="InterPro" id="IPR012867">
    <property type="entry name" value="DUF1648"/>
</dbReference>
<dbReference type="OrthoDB" id="3178004at2"/>
<keyword evidence="1" id="KW-0812">Transmembrane</keyword>
<keyword evidence="4" id="KW-1185">Reference proteome</keyword>
<organism evidence="3 4">
    <name type="scientific">Microbacterium oleivorans</name>
    <dbReference type="NCBI Taxonomy" id="273677"/>
    <lineage>
        <taxon>Bacteria</taxon>
        <taxon>Bacillati</taxon>
        <taxon>Actinomycetota</taxon>
        <taxon>Actinomycetes</taxon>
        <taxon>Micrococcales</taxon>
        <taxon>Microbacteriaceae</taxon>
        <taxon>Microbacterium</taxon>
    </lineage>
</organism>
<dbReference type="AlphaFoldDB" id="A0A031FRY7"/>
<dbReference type="PATRIC" id="fig|273677.3.peg.2141"/>
<evidence type="ECO:0000313" key="4">
    <source>
        <dbReference type="Proteomes" id="UP000024001"/>
    </source>
</evidence>
<feature type="transmembrane region" description="Helical" evidence="1">
    <location>
        <begin position="189"/>
        <end position="210"/>
    </location>
</feature>
<evidence type="ECO:0000256" key="1">
    <source>
        <dbReference type="SAM" id="Phobius"/>
    </source>
</evidence>
<dbReference type="RefSeq" id="WP_036312272.1">
    <property type="nucleotide sequence ID" value="NZ_CP031421.1"/>
</dbReference>
<protein>
    <recommendedName>
        <fullName evidence="2">DUF1648 domain-containing protein</fullName>
    </recommendedName>
</protein>
<evidence type="ECO:0000313" key="3">
    <source>
        <dbReference type="EMBL" id="EZP26956.1"/>
    </source>
</evidence>
<keyword evidence="1" id="KW-0472">Membrane</keyword>
<dbReference type="Proteomes" id="UP000024001">
    <property type="component" value="Unassembled WGS sequence"/>
</dbReference>
<evidence type="ECO:0000259" key="2">
    <source>
        <dbReference type="Pfam" id="PF07853"/>
    </source>
</evidence>
<sequence length="335" mass="34611">MITDTPAVVRRQFTLTALVLPAIVSLVSLIVQGILLPQLPETIATHWAWNGTPDGVGPAWTMLLTTLLIGLGIPAAIFAMGRSGLRRGDHGAGYRSLGAVALSVAVLIGGLGVATLGIQLGRTDAAATLPPLLLPGVLLPALAAGIVGWMLQPHVPWQPTASSSSADVPVRPGERVVWLQGVSLARGGIVVLSIALMIGVAVGVPVVLLADPAASWVSLGVVVLLVMILVTTVRFHIRVDPDGLTAVSAVGWPRIHVPIADVAAAEVVEVSPMGEFGGWGIRWSSQGKGLVLRTGEGVRVQRRDGRTLTVTVDDAATAAGLLNAYASLTPGPRRD</sequence>
<keyword evidence="1" id="KW-1133">Transmembrane helix</keyword>
<dbReference type="eggNOG" id="ENOG5033VBA">
    <property type="taxonomic scope" value="Bacteria"/>
</dbReference>
<dbReference type="KEGG" id="moo:BWL13_01786"/>
<reference evidence="3 4" key="1">
    <citation type="submission" date="2014-03" db="EMBL/GenBank/DDBJ databases">
        <title>Draft Genome Sequences of 13 Willow Endophytes.</title>
        <authorList>
            <person name="Gan H.Y."/>
            <person name="Gan H.M."/>
            <person name="Savka M.A."/>
            <person name="Hudson A.O."/>
        </authorList>
    </citation>
    <scope>NUCLEOTIDE SEQUENCE [LARGE SCALE GENOMIC DNA]</scope>
    <source>
        <strain evidence="3 4">RIT293</strain>
    </source>
</reference>
<proteinExistence type="predicted"/>
<feature type="transmembrane region" description="Helical" evidence="1">
    <location>
        <begin position="132"/>
        <end position="151"/>
    </location>
</feature>
<gene>
    <name evidence="3" type="ORF">BW34_02159</name>
</gene>
<feature type="transmembrane region" description="Helical" evidence="1">
    <location>
        <begin position="99"/>
        <end position="120"/>
    </location>
</feature>
<feature type="transmembrane region" description="Helical" evidence="1">
    <location>
        <begin position="216"/>
        <end position="235"/>
    </location>
</feature>
<dbReference type="EMBL" id="JFYO01000006">
    <property type="protein sequence ID" value="EZP26956.1"/>
    <property type="molecule type" value="Genomic_DNA"/>
</dbReference>
<feature type="transmembrane region" description="Helical" evidence="1">
    <location>
        <begin position="59"/>
        <end position="79"/>
    </location>
</feature>
<feature type="transmembrane region" description="Helical" evidence="1">
    <location>
        <begin position="12"/>
        <end position="39"/>
    </location>
</feature>
<feature type="domain" description="DUF1648" evidence="2">
    <location>
        <begin position="24"/>
        <end position="68"/>
    </location>
</feature>
<dbReference type="GeneID" id="91432159"/>
<name>A0A031FRY7_9MICO</name>
<comment type="caution">
    <text evidence="3">The sequence shown here is derived from an EMBL/GenBank/DDBJ whole genome shotgun (WGS) entry which is preliminary data.</text>
</comment>
<accession>A0A031FRY7</accession>
<dbReference type="Pfam" id="PF07853">
    <property type="entry name" value="DUF1648"/>
    <property type="match status" value="1"/>
</dbReference>